<accession>A0AAD4CPB9</accession>
<feature type="domain" description="Bud22" evidence="3">
    <location>
        <begin position="29"/>
        <end position="427"/>
    </location>
</feature>
<keyword evidence="5" id="KW-1185">Reference proteome</keyword>
<dbReference type="PANTHER" id="PTHR23325:SF1">
    <property type="entry name" value="SERUM RESPONSE FACTOR-BINDING PROTEIN 1"/>
    <property type="match status" value="1"/>
</dbReference>
<feature type="compositionally biased region" description="Basic and acidic residues" evidence="2">
    <location>
        <begin position="338"/>
        <end position="365"/>
    </location>
</feature>
<feature type="compositionally biased region" description="Polar residues" evidence="2">
    <location>
        <begin position="252"/>
        <end position="263"/>
    </location>
</feature>
<proteinExistence type="predicted"/>
<evidence type="ECO:0000313" key="5">
    <source>
        <dbReference type="Proteomes" id="UP001194746"/>
    </source>
</evidence>
<dbReference type="InterPro" id="IPR015158">
    <property type="entry name" value="Bud22_dom"/>
</dbReference>
<dbReference type="PANTHER" id="PTHR23325">
    <property type="entry name" value="SERUM RESPONSE FACTOR-BINDING"/>
    <property type="match status" value="1"/>
</dbReference>
<reference evidence="4" key="2">
    <citation type="submission" date="2020-02" db="EMBL/GenBank/DDBJ databases">
        <authorList>
            <person name="Gilchrist C.L.M."/>
            <person name="Chooi Y.-H."/>
        </authorList>
    </citation>
    <scope>NUCLEOTIDE SEQUENCE</scope>
    <source>
        <strain evidence="4">MST-FP2251</strain>
    </source>
</reference>
<dbReference type="AlphaFoldDB" id="A0AAD4CPB9"/>
<dbReference type="InterPro" id="IPR037393">
    <property type="entry name" value="Bud22/SRFB1"/>
</dbReference>
<evidence type="ECO:0000313" key="4">
    <source>
        <dbReference type="EMBL" id="KAF9890239.1"/>
    </source>
</evidence>
<reference evidence="4" key="1">
    <citation type="journal article" date="2019" name="Beilstein J. Org. Chem.">
        <title>Nanangenines: drimane sesquiterpenoids as the dominant metabolite cohort of a novel Australian fungus, Aspergillus nanangensis.</title>
        <authorList>
            <person name="Lacey H.J."/>
            <person name="Gilchrist C.L.M."/>
            <person name="Crombie A."/>
            <person name="Kalaitzis J.A."/>
            <person name="Vuong D."/>
            <person name="Rutledge P.J."/>
            <person name="Turner P."/>
            <person name="Pitt J.I."/>
            <person name="Lacey E."/>
            <person name="Chooi Y.H."/>
            <person name="Piggott A.M."/>
        </authorList>
    </citation>
    <scope>NUCLEOTIDE SEQUENCE</scope>
    <source>
        <strain evidence="4">MST-FP2251</strain>
    </source>
</reference>
<evidence type="ECO:0000259" key="3">
    <source>
        <dbReference type="Pfam" id="PF09073"/>
    </source>
</evidence>
<protein>
    <recommendedName>
        <fullName evidence="3">Bud22 domain-containing protein</fullName>
    </recommendedName>
</protein>
<keyword evidence="1" id="KW-0175">Coiled coil</keyword>
<dbReference type="Pfam" id="PF09073">
    <property type="entry name" value="BUD22"/>
    <property type="match status" value="1"/>
</dbReference>
<dbReference type="GO" id="GO:0005634">
    <property type="term" value="C:nucleus"/>
    <property type="evidence" value="ECO:0007669"/>
    <property type="project" value="TreeGrafter"/>
</dbReference>
<comment type="caution">
    <text evidence="4">The sequence shown here is derived from an EMBL/GenBank/DDBJ whole genome shotgun (WGS) entry which is preliminary data.</text>
</comment>
<gene>
    <name evidence="4" type="ORF">FE257_006151</name>
</gene>
<dbReference type="GO" id="GO:0030686">
    <property type="term" value="C:90S preribosome"/>
    <property type="evidence" value="ECO:0007669"/>
    <property type="project" value="TreeGrafter"/>
</dbReference>
<dbReference type="Proteomes" id="UP001194746">
    <property type="component" value="Unassembled WGS sequence"/>
</dbReference>
<evidence type="ECO:0000256" key="1">
    <source>
        <dbReference type="ARBA" id="ARBA00023054"/>
    </source>
</evidence>
<dbReference type="GO" id="GO:0030490">
    <property type="term" value="P:maturation of SSU-rRNA"/>
    <property type="evidence" value="ECO:0007669"/>
    <property type="project" value="TreeGrafter"/>
</dbReference>
<evidence type="ECO:0000256" key="2">
    <source>
        <dbReference type="SAM" id="MobiDB-lite"/>
    </source>
</evidence>
<sequence length="427" mass="47186">MPKRKLSDLDGGPPQKDLRLTRFAHKFDQGVILISRALKIARGFERQKLGRREKTAKSQGGEDQRMTLLRLAEEVQVLKSLEPLTTAQNYLFKQLVKTKRVAEAPLFIQFRQKKKLSIEGAGSTAETNVLARLYKSNPVKNVFPDIMTELKRLVGVDGPPAGKTDKKEGKQPQPQPTNPIIKPERPVSDISDDEEEEEEDTPSQPNHDMEISDDEEESLGQFDSRLAPDSADEDEGDDTSLGGIDLRGRSAMSISRSASVESQSPPPKKQKVKTPAGPVTSTTFLPSLSMGGYFSGSESEPEDIDAAEAPKRKNRMGQQARRALWEKKYGAGANHVQKQAENERRDRNSGWDARRGAVESGDGRRGGRPGRNGADWRSQNRGERPVAAARSSKPEDNKPLHPSWQAAKAAKEAKTMAAFQGKKVVFD</sequence>
<feature type="region of interest" description="Disordered" evidence="2">
    <location>
        <begin position="155"/>
        <end position="411"/>
    </location>
</feature>
<dbReference type="EMBL" id="VCAU01000028">
    <property type="protein sequence ID" value="KAF9890239.1"/>
    <property type="molecule type" value="Genomic_DNA"/>
</dbReference>
<feature type="compositionally biased region" description="Acidic residues" evidence="2">
    <location>
        <begin position="190"/>
        <end position="201"/>
    </location>
</feature>
<organism evidence="4 5">
    <name type="scientific">Aspergillus nanangensis</name>
    <dbReference type="NCBI Taxonomy" id="2582783"/>
    <lineage>
        <taxon>Eukaryota</taxon>
        <taxon>Fungi</taxon>
        <taxon>Dikarya</taxon>
        <taxon>Ascomycota</taxon>
        <taxon>Pezizomycotina</taxon>
        <taxon>Eurotiomycetes</taxon>
        <taxon>Eurotiomycetidae</taxon>
        <taxon>Eurotiales</taxon>
        <taxon>Aspergillaceae</taxon>
        <taxon>Aspergillus</taxon>
        <taxon>Aspergillus subgen. Circumdati</taxon>
    </lineage>
</organism>
<name>A0AAD4CPB9_ASPNN</name>